<evidence type="ECO:0000313" key="2">
    <source>
        <dbReference type="Proteomes" id="UP000000998"/>
    </source>
</evidence>
<dbReference type="EMBL" id="CP000515">
    <property type="protein sequence ID" value="ABM21078.1"/>
    <property type="molecule type" value="Genomic_DNA"/>
</dbReference>
<geneLocation type="plasmid" evidence="1 2">
    <name>pMAQU01</name>
</geneLocation>
<organism evidence="1 2">
    <name type="scientific">Marinobacter nauticus (strain ATCC 700491 / DSM 11845 / VT8)</name>
    <name type="common">Marinobacter aquaeolei</name>
    <dbReference type="NCBI Taxonomy" id="351348"/>
    <lineage>
        <taxon>Bacteria</taxon>
        <taxon>Pseudomonadati</taxon>
        <taxon>Pseudomonadota</taxon>
        <taxon>Gammaproteobacteria</taxon>
        <taxon>Pseudomonadales</taxon>
        <taxon>Marinobacteraceae</taxon>
        <taxon>Marinobacter</taxon>
    </lineage>
</organism>
<proteinExistence type="predicted"/>
<dbReference type="KEGG" id="maq:Maqu_4227"/>
<dbReference type="HOGENOM" id="CLU_1141498_0_0_6"/>
<keyword evidence="1" id="KW-0614">Plasmid</keyword>
<accession>A1U7V9</accession>
<name>A1U7V9_MARN8</name>
<dbReference type="RefSeq" id="WP_011783275.1">
    <property type="nucleotide sequence ID" value="NC_008738.1"/>
</dbReference>
<reference evidence="2" key="1">
    <citation type="journal article" date="2011" name="Appl. Environ. Microbiol.">
        <title>Genomic potential of Marinobacter aquaeolei, a biogeochemical 'opportunitroph'.</title>
        <authorList>
            <person name="Singer E."/>
            <person name="Webb E.A."/>
            <person name="Nelson W.C."/>
            <person name="Heidelberg J.F."/>
            <person name="Ivanova N."/>
            <person name="Pati A."/>
            <person name="Edwards K.J."/>
        </authorList>
    </citation>
    <scope>NUCLEOTIDE SEQUENCE [LARGE SCALE GENOMIC DNA]</scope>
    <source>
        <strain evidence="2">ATCC 700491 / DSM 11845 / VT8</strain>
    </source>
</reference>
<dbReference type="AlphaFoldDB" id="A1U7V9"/>
<protein>
    <submittedName>
        <fullName evidence="1">Uncharacterized protein</fullName>
    </submittedName>
</protein>
<dbReference type="Proteomes" id="UP000000998">
    <property type="component" value="Plasmid pMAQU01"/>
</dbReference>
<gene>
    <name evidence="1" type="ordered locus">Maqu_4227</name>
</gene>
<sequence>MTSDNSQSIAKELGQALSELYLWNNSSDVEALQTLLCIQLLADHRGYAQLAEVRREVGIAPDRMTRCVRLLMGQKKSMRLSLLAGDTNDRAPLIDMAAYEDSPTVKRVALTPKGRDIVHQFLLPSLKRQERIAELEEKVKVHARIIQAVEDLGYDTDKLASGALGGNDVFAHRAKHFLGSLLKDLANLSPQKIYDLGLPNTQQCLMTLAGFSPGSEASEDEARRQLGFLYAIINHARTTEDSR</sequence>
<evidence type="ECO:0000313" key="1">
    <source>
        <dbReference type="EMBL" id="ABM21078.1"/>
    </source>
</evidence>